<dbReference type="Proteomes" id="UP001521116">
    <property type="component" value="Unassembled WGS sequence"/>
</dbReference>
<feature type="region of interest" description="Disordered" evidence="1">
    <location>
        <begin position="425"/>
        <end position="475"/>
    </location>
</feature>
<gene>
    <name evidence="2" type="ORF">SLS56_011645</name>
</gene>
<evidence type="ECO:0000256" key="1">
    <source>
        <dbReference type="SAM" id="MobiDB-lite"/>
    </source>
</evidence>
<sequence length="475" mass="52221">MDASFSAERIPQSIAEYIRQNMNIGSLEDVMILTVSTSAPGCVICPQEAATLTPVAAYQSNVRCFQDICRATEIRFYLPAPNLSPSRQLVLDEFIWMTTANQLASSDINLNNLPDPDTDSDSASDLLTYALPGLKQQQQRGSVSSDFNKTIVALRGMIAIELATLLPDMIRNLLPGMLPEMLRIHLSGTLHGQDSQSEDSHQDEQDNGPSPPLITQYVQPLVLAHLPGLVQEYMDEHVDMNDVVDTAERSLAEVGDSAITDINEAKDECLKEIAAAQTDACERLQAVYGDCEEIRGLTPEEQEESPGRGVERMAALGRGLREESGSRGSSFRFKWSRKQRPQKNGAEPVPVERTRQGGHHGQQQPGKAMTTGNDDTTDEDKDTSEEETTDARYNATARHEDYCLTTLGNNEPGRQDEENRPHELIRNGNINAPGKTGHDTAAAPPFSRLPMHPEMSSQGEGDMGDKRNARYGFGI</sequence>
<proteinExistence type="predicted"/>
<evidence type="ECO:0000313" key="2">
    <source>
        <dbReference type="EMBL" id="KAL1615860.1"/>
    </source>
</evidence>
<reference evidence="2 3" key="1">
    <citation type="submission" date="2024-02" db="EMBL/GenBank/DDBJ databases">
        <title>De novo assembly and annotation of 12 fungi associated with fruit tree decline syndrome in Ontario, Canada.</title>
        <authorList>
            <person name="Sulman M."/>
            <person name="Ellouze W."/>
            <person name="Ilyukhin E."/>
        </authorList>
    </citation>
    <scope>NUCLEOTIDE SEQUENCE [LARGE SCALE GENOMIC DNA]</scope>
    <source>
        <strain evidence="2 3">M1-105</strain>
    </source>
</reference>
<feature type="region of interest" description="Disordered" evidence="1">
    <location>
        <begin position="318"/>
        <end position="397"/>
    </location>
</feature>
<feature type="region of interest" description="Disordered" evidence="1">
    <location>
        <begin position="190"/>
        <end position="214"/>
    </location>
</feature>
<evidence type="ECO:0000313" key="3">
    <source>
        <dbReference type="Proteomes" id="UP001521116"/>
    </source>
</evidence>
<organism evidence="2 3">
    <name type="scientific">Neofusicoccum ribis</name>
    <dbReference type="NCBI Taxonomy" id="45134"/>
    <lineage>
        <taxon>Eukaryota</taxon>
        <taxon>Fungi</taxon>
        <taxon>Dikarya</taxon>
        <taxon>Ascomycota</taxon>
        <taxon>Pezizomycotina</taxon>
        <taxon>Dothideomycetes</taxon>
        <taxon>Dothideomycetes incertae sedis</taxon>
        <taxon>Botryosphaeriales</taxon>
        <taxon>Botryosphaeriaceae</taxon>
        <taxon>Neofusicoccum</taxon>
    </lineage>
</organism>
<feature type="compositionally biased region" description="Acidic residues" evidence="1">
    <location>
        <begin position="375"/>
        <end position="388"/>
    </location>
</feature>
<comment type="caution">
    <text evidence="2">The sequence shown here is derived from an EMBL/GenBank/DDBJ whole genome shotgun (WGS) entry which is preliminary data.</text>
</comment>
<protein>
    <submittedName>
        <fullName evidence="2">Uncharacterized protein</fullName>
    </submittedName>
</protein>
<keyword evidence="3" id="KW-1185">Reference proteome</keyword>
<dbReference type="EMBL" id="JAJVDC020000290">
    <property type="protein sequence ID" value="KAL1615860.1"/>
    <property type="molecule type" value="Genomic_DNA"/>
</dbReference>
<accession>A0ABR3SBP8</accession>
<feature type="compositionally biased region" description="Low complexity" evidence="1">
    <location>
        <begin position="361"/>
        <end position="374"/>
    </location>
</feature>
<name>A0ABR3SBP8_9PEZI</name>